<keyword evidence="4" id="KW-1185">Reference proteome</keyword>
<feature type="compositionally biased region" description="Basic residues" evidence="1">
    <location>
        <begin position="247"/>
        <end position="258"/>
    </location>
</feature>
<proteinExistence type="predicted"/>
<evidence type="ECO:0000313" key="4">
    <source>
        <dbReference type="Proteomes" id="UP000305709"/>
    </source>
</evidence>
<protein>
    <submittedName>
        <fullName evidence="3">Uncharacterized protein</fullName>
    </submittedName>
</protein>
<accession>A0A5C4NRF8</accession>
<organism evidence="3 4">
    <name type="scientific">Rubellimicrobium roseum</name>
    <dbReference type="NCBI Taxonomy" id="687525"/>
    <lineage>
        <taxon>Bacteria</taxon>
        <taxon>Pseudomonadati</taxon>
        <taxon>Pseudomonadota</taxon>
        <taxon>Alphaproteobacteria</taxon>
        <taxon>Rhodobacterales</taxon>
        <taxon>Roseobacteraceae</taxon>
        <taxon>Rubellimicrobium</taxon>
    </lineage>
</organism>
<name>A0A5C4NRF8_9RHOB</name>
<feature type="compositionally biased region" description="Basic and acidic residues" evidence="1">
    <location>
        <begin position="234"/>
        <end position="243"/>
    </location>
</feature>
<feature type="region of interest" description="Disordered" evidence="1">
    <location>
        <begin position="223"/>
        <end position="258"/>
    </location>
</feature>
<evidence type="ECO:0000256" key="2">
    <source>
        <dbReference type="SAM" id="Phobius"/>
    </source>
</evidence>
<feature type="transmembrane region" description="Helical" evidence="2">
    <location>
        <begin position="26"/>
        <end position="45"/>
    </location>
</feature>
<evidence type="ECO:0000256" key="1">
    <source>
        <dbReference type="SAM" id="MobiDB-lite"/>
    </source>
</evidence>
<dbReference type="RefSeq" id="WP_218014009.1">
    <property type="nucleotide sequence ID" value="NZ_VDFV01000001.1"/>
</dbReference>
<dbReference type="EMBL" id="VDFV01000001">
    <property type="protein sequence ID" value="TNC74979.1"/>
    <property type="molecule type" value="Genomic_DNA"/>
</dbReference>
<keyword evidence="2" id="KW-0812">Transmembrane</keyword>
<evidence type="ECO:0000313" key="3">
    <source>
        <dbReference type="EMBL" id="TNC74979.1"/>
    </source>
</evidence>
<comment type="caution">
    <text evidence="3">The sequence shown here is derived from an EMBL/GenBank/DDBJ whole genome shotgun (WGS) entry which is preliminary data.</text>
</comment>
<sequence length="258" mass="26629">MRILSVTLAAVDISLAWFWIVDTLSTAQVVAAHAAAVGLAGGLALRLRRPDRTDIAAALLMALLLGPLGGVALVIGDLGRGGEPAPIARPAPRVAPPSRAELVHAEILQGRRPRVGASVPRPFSQVFASGSLARQQEAIAAISLGYRPQMLPALRLALASEVPALRVQAAAVFAKLRGSFGERAKALRAAAVAGPLPPDLAAEAEAVAASGFVDPDTAAELRAQAARVSGAPADRPRRSRDALLRPPRLKRHSCGGVA</sequence>
<dbReference type="AlphaFoldDB" id="A0A5C4NRF8"/>
<gene>
    <name evidence="3" type="ORF">FHG71_02320</name>
</gene>
<keyword evidence="2" id="KW-0472">Membrane</keyword>
<keyword evidence="2" id="KW-1133">Transmembrane helix</keyword>
<reference evidence="3 4" key="1">
    <citation type="submission" date="2019-06" db="EMBL/GenBank/DDBJ databases">
        <authorList>
            <person name="Jiang L."/>
        </authorList>
    </citation>
    <scope>NUCLEOTIDE SEQUENCE [LARGE SCALE GENOMIC DNA]</scope>
    <source>
        <strain evidence="3 4">YIM 48858</strain>
    </source>
</reference>
<feature type="transmembrane region" description="Helical" evidence="2">
    <location>
        <begin position="57"/>
        <end position="76"/>
    </location>
</feature>
<dbReference type="Proteomes" id="UP000305709">
    <property type="component" value="Unassembled WGS sequence"/>
</dbReference>